<keyword evidence="1" id="KW-0812">Transmembrane</keyword>
<dbReference type="Proteomes" id="UP000255036">
    <property type="component" value="Unassembled WGS sequence"/>
</dbReference>
<accession>A0A371ARD3</accession>
<feature type="transmembrane region" description="Helical" evidence="1">
    <location>
        <begin position="207"/>
        <end position="225"/>
    </location>
</feature>
<feature type="transmembrane region" description="Helical" evidence="1">
    <location>
        <begin position="108"/>
        <end position="126"/>
    </location>
</feature>
<name>A0A371ARD3_9FIRM</name>
<dbReference type="EMBL" id="QRCT01000050">
    <property type="protein sequence ID" value="RDU22133.1"/>
    <property type="molecule type" value="Genomic_DNA"/>
</dbReference>
<feature type="transmembrane region" description="Helical" evidence="1">
    <location>
        <begin position="341"/>
        <end position="363"/>
    </location>
</feature>
<reference evidence="2 3" key="1">
    <citation type="submission" date="2018-07" db="EMBL/GenBank/DDBJ databases">
        <title>Anaerosacharophilus polymeroproducens gen. nov. sp. nov., an anaerobic bacterium isolated from salt field.</title>
        <authorList>
            <person name="Kim W."/>
            <person name="Yang S.-H."/>
            <person name="Oh J."/>
            <person name="Lee J.-H."/>
            <person name="Kwon K.K."/>
        </authorList>
    </citation>
    <scope>NUCLEOTIDE SEQUENCE [LARGE SCALE GENOMIC DNA]</scope>
    <source>
        <strain evidence="2 3">MCWD5</strain>
    </source>
</reference>
<dbReference type="AlphaFoldDB" id="A0A371ARD3"/>
<feature type="transmembrane region" description="Helical" evidence="1">
    <location>
        <begin position="399"/>
        <end position="417"/>
    </location>
</feature>
<evidence type="ECO:0000313" key="3">
    <source>
        <dbReference type="Proteomes" id="UP000255036"/>
    </source>
</evidence>
<feature type="transmembrane region" description="Helical" evidence="1">
    <location>
        <begin position="261"/>
        <end position="285"/>
    </location>
</feature>
<dbReference type="Pfam" id="PF19528">
    <property type="entry name" value="DUF6056"/>
    <property type="match status" value="1"/>
</dbReference>
<protein>
    <submittedName>
        <fullName evidence="2">Uncharacterized protein</fullName>
    </submittedName>
</protein>
<feature type="transmembrane region" description="Helical" evidence="1">
    <location>
        <begin position="17"/>
        <end position="35"/>
    </location>
</feature>
<feature type="transmembrane region" description="Helical" evidence="1">
    <location>
        <begin position="174"/>
        <end position="200"/>
    </location>
</feature>
<keyword evidence="3" id="KW-1185">Reference proteome</keyword>
<gene>
    <name evidence="2" type="ORF">DWV06_16520</name>
</gene>
<feature type="transmembrane region" description="Helical" evidence="1">
    <location>
        <begin position="83"/>
        <end position="101"/>
    </location>
</feature>
<feature type="transmembrane region" description="Helical" evidence="1">
    <location>
        <begin position="370"/>
        <end position="393"/>
    </location>
</feature>
<keyword evidence="1" id="KW-0472">Membrane</keyword>
<dbReference type="OrthoDB" id="2284195at2"/>
<feature type="transmembrane region" description="Helical" evidence="1">
    <location>
        <begin position="297"/>
        <end position="321"/>
    </location>
</feature>
<organism evidence="2 3">
    <name type="scientific">Anaerosacchariphilus polymeriproducens</name>
    <dbReference type="NCBI Taxonomy" id="1812858"/>
    <lineage>
        <taxon>Bacteria</taxon>
        <taxon>Bacillati</taxon>
        <taxon>Bacillota</taxon>
        <taxon>Clostridia</taxon>
        <taxon>Lachnospirales</taxon>
        <taxon>Lachnospiraceae</taxon>
        <taxon>Anaerosacchariphilus</taxon>
    </lineage>
</organism>
<sequence>MNLSSLKKRTLNVICKPYFPIIVFGIIVFVLHLIIDTNYGDDLIFMHSLDELSLTEFLKARYQTWSSRIFIEAVLVTLVKMPILWKLLDTIVCILIIYTLSKLFAKRNILQCNIIICCLFFMYPFLHMNTAGWMATTINYLWPLGFGLISFLPIKKVFDGETFHIWEYPLYSIALFYGANLEQMCAIIFGIYISFTFFFFLKKKRNVYIWFQTALSFLSLLFIMLSPGNKVRYQTEVDVWFPDFNQLSFFRKLEMGFSSTLFHYIMTPNVFFGVFCTIVLFFILLKYKDRFHRTIGFIPVIISLVFGVFGNISGGIFPGIGNTISSLTDHGTGILLTSIKSWGPDFILCLACIPLIYCVYHIFDDRLQGFFSIFILAVGFCSRLIIGFTPTIWGSGERTYLFMYVSIIIVLILLYNQISNSKSKKHKEFFENIIFIATGLSFFNTFFLIH</sequence>
<comment type="caution">
    <text evidence="2">The sequence shown here is derived from an EMBL/GenBank/DDBJ whole genome shotgun (WGS) entry which is preliminary data.</text>
</comment>
<feature type="transmembrane region" description="Helical" evidence="1">
    <location>
        <begin position="429"/>
        <end position="449"/>
    </location>
</feature>
<keyword evidence="1" id="KW-1133">Transmembrane helix</keyword>
<dbReference type="InterPro" id="IPR045691">
    <property type="entry name" value="DUF6056"/>
</dbReference>
<evidence type="ECO:0000256" key="1">
    <source>
        <dbReference type="SAM" id="Phobius"/>
    </source>
</evidence>
<proteinExistence type="predicted"/>
<dbReference type="RefSeq" id="WP_115483314.1">
    <property type="nucleotide sequence ID" value="NZ_QRCT01000050.1"/>
</dbReference>
<evidence type="ECO:0000313" key="2">
    <source>
        <dbReference type="EMBL" id="RDU22133.1"/>
    </source>
</evidence>